<keyword evidence="2" id="KW-1133">Transmembrane helix</keyword>
<dbReference type="AlphaFoldDB" id="A0A7S1XCP5"/>
<evidence type="ECO:0000256" key="1">
    <source>
        <dbReference type="SAM" id="MobiDB-lite"/>
    </source>
</evidence>
<protein>
    <submittedName>
        <fullName evidence="3">Uncharacterized protein</fullName>
    </submittedName>
</protein>
<feature type="transmembrane region" description="Helical" evidence="2">
    <location>
        <begin position="108"/>
        <end position="128"/>
    </location>
</feature>
<feature type="region of interest" description="Disordered" evidence="1">
    <location>
        <begin position="209"/>
        <end position="251"/>
    </location>
</feature>
<evidence type="ECO:0000256" key="2">
    <source>
        <dbReference type="SAM" id="Phobius"/>
    </source>
</evidence>
<reference evidence="3" key="1">
    <citation type="submission" date="2021-01" db="EMBL/GenBank/DDBJ databases">
        <authorList>
            <person name="Corre E."/>
            <person name="Pelletier E."/>
            <person name="Niang G."/>
            <person name="Scheremetjew M."/>
            <person name="Finn R."/>
            <person name="Kale V."/>
            <person name="Holt S."/>
            <person name="Cochrane G."/>
            <person name="Meng A."/>
            <person name="Brown T."/>
            <person name="Cohen L."/>
        </authorList>
    </citation>
    <scope>NUCLEOTIDE SEQUENCE</scope>
    <source>
        <strain evidence="3">PLY429</strain>
    </source>
</reference>
<dbReference type="EMBL" id="HBGG01042845">
    <property type="protein sequence ID" value="CAD9229116.1"/>
    <property type="molecule type" value="Transcribed_RNA"/>
</dbReference>
<accession>A0A7S1XCP5</accession>
<evidence type="ECO:0000313" key="3">
    <source>
        <dbReference type="EMBL" id="CAD9229116.1"/>
    </source>
</evidence>
<feature type="transmembrane region" description="Helical" evidence="2">
    <location>
        <begin position="30"/>
        <end position="53"/>
    </location>
</feature>
<keyword evidence="2" id="KW-0812">Transmembrane</keyword>
<gene>
    <name evidence="3" type="ORF">TCHU04912_LOCUS22131</name>
</gene>
<keyword evidence="2" id="KW-0472">Membrane</keyword>
<organism evidence="3">
    <name type="scientific">Tetraselmis chuii</name>
    <dbReference type="NCBI Taxonomy" id="63592"/>
    <lineage>
        <taxon>Eukaryota</taxon>
        <taxon>Viridiplantae</taxon>
        <taxon>Chlorophyta</taxon>
        <taxon>core chlorophytes</taxon>
        <taxon>Chlorodendrophyceae</taxon>
        <taxon>Chlorodendrales</taxon>
        <taxon>Chlorodendraceae</taxon>
        <taxon>Tetraselmis</taxon>
    </lineage>
</organism>
<name>A0A7S1XCP5_9CHLO</name>
<sequence length="291" mass="31739">MDRRLCEPARPRTGNGRRTATRLLVRSTELAFMGVNLVHGVVAFLLMGEAMVLYKDWKDGQNGQPDTQPDNLWFIWCVGAVGIYVGLAAAVAFIGVQAKLNLFLVTHGAMVVVLMGCEGWLVVVLLMWKKQIPADPTGEMEKVVKALEANPELTKWLSLSFLAFQVASVLLAGSLYLMPNVPHEESEDEDDYDPLRLPLMHGNKDDAEVSVPRISPRGAGSGASRTGMNDHLGYTSNGTGSGAAEGGPSTEQWSQHMLTKYGVDTSQIGYNPERQQPVIAEEEPGRRCALM</sequence>
<proteinExistence type="predicted"/>
<feature type="transmembrane region" description="Helical" evidence="2">
    <location>
        <begin position="73"/>
        <end position="96"/>
    </location>
</feature>